<feature type="compositionally biased region" description="Polar residues" evidence="1">
    <location>
        <begin position="536"/>
        <end position="545"/>
    </location>
</feature>
<protein>
    <submittedName>
        <fullName evidence="2">Uncharacterized protein</fullName>
    </submittedName>
</protein>
<feature type="region of interest" description="Disordered" evidence="1">
    <location>
        <begin position="351"/>
        <end position="589"/>
    </location>
</feature>
<comment type="caution">
    <text evidence="2">The sequence shown here is derived from an EMBL/GenBank/DDBJ whole genome shotgun (WGS) entry which is preliminary data.</text>
</comment>
<evidence type="ECO:0000256" key="1">
    <source>
        <dbReference type="SAM" id="MobiDB-lite"/>
    </source>
</evidence>
<accession>A0A433T063</accession>
<proteinExistence type="predicted"/>
<evidence type="ECO:0000313" key="2">
    <source>
        <dbReference type="EMBL" id="RUS74927.1"/>
    </source>
</evidence>
<sequence length="661" mass="71946">SSSSLMNRQSLTSGPLNSDPWCLTCGETVREMGEAGDKPYAVPLRRHRDNELCEIFSRVLGVRASEAYASDCVCHRCERQLRRLGRYSNIILARREASQIREQLERNLARHGQVVVESGEQATHSDGEDEGDDNTSTCSGSTFSTGCSGRGRSHESPLLYNGRKLLCVGAISSRSSSLSSIPSEASIDESAERELELQEASRSSSYLQLHHKALSPVYDEGELRREARRRKLSVTSLSGESDRILDSPKNPLPIPTFTTEVFLTKSDEDSSGAKYNISGEIHSLSGEDSAIPGESDSLRCEDSVLNSSSGEESKSRVSDLRDEYISKTNPDPASLDINLDLQKDISTRYINLSETQQGDPEGTQLTPAVRERPPDPPEETLDTMESGEDKSKLVERSESLDQSDLNESGSSKREKFKKRSKFFSLSFKSSDKKKKSKAEKAAEKFKKKGGAEQAAAHEEDGAPAAQAQSPESGPGSCSSPGADNVKDNDADASTPIHWSGRVNPFDNKKSDGADGNTTGTETSETMSPTSPKSPVSILTDNSDQNDFVEDDLFGKGIVDLDDDDATTEGKEQASAPPPTSGRSDSIQADEELLKQIEKTGLTQVVEIPPSGNSSRQPSIDVAEMEEQVTLKSQFKGAFYNIGSTEDLLQEFANEEEAKKLK</sequence>
<dbReference type="OrthoDB" id="6112199at2759"/>
<gene>
    <name evidence="2" type="ORF">EGW08_017307</name>
</gene>
<dbReference type="Proteomes" id="UP000271974">
    <property type="component" value="Unassembled WGS sequence"/>
</dbReference>
<feature type="compositionally biased region" description="Polar residues" evidence="1">
    <location>
        <begin position="351"/>
        <end position="366"/>
    </location>
</feature>
<feature type="compositionally biased region" description="Basic and acidic residues" evidence="1">
    <location>
        <begin position="387"/>
        <end position="399"/>
    </location>
</feature>
<evidence type="ECO:0000313" key="3">
    <source>
        <dbReference type="Proteomes" id="UP000271974"/>
    </source>
</evidence>
<feature type="compositionally biased region" description="Basic and acidic residues" evidence="1">
    <location>
        <begin position="311"/>
        <end position="320"/>
    </location>
</feature>
<name>A0A433T063_ELYCH</name>
<keyword evidence="3" id="KW-1185">Reference proteome</keyword>
<dbReference type="AlphaFoldDB" id="A0A433T063"/>
<feature type="region of interest" description="Disordered" evidence="1">
    <location>
        <begin position="111"/>
        <end position="153"/>
    </location>
</feature>
<reference evidence="2 3" key="1">
    <citation type="submission" date="2019-01" db="EMBL/GenBank/DDBJ databases">
        <title>A draft genome assembly of the solar-powered sea slug Elysia chlorotica.</title>
        <authorList>
            <person name="Cai H."/>
            <person name="Li Q."/>
            <person name="Fang X."/>
            <person name="Li J."/>
            <person name="Curtis N.E."/>
            <person name="Altenburger A."/>
            <person name="Shibata T."/>
            <person name="Feng M."/>
            <person name="Maeda T."/>
            <person name="Schwartz J.A."/>
            <person name="Shigenobu S."/>
            <person name="Lundholm N."/>
            <person name="Nishiyama T."/>
            <person name="Yang H."/>
            <person name="Hasebe M."/>
            <person name="Li S."/>
            <person name="Pierce S.K."/>
            <person name="Wang J."/>
        </authorList>
    </citation>
    <scope>NUCLEOTIDE SEQUENCE [LARGE SCALE GENOMIC DNA]</scope>
    <source>
        <strain evidence="2">EC2010</strain>
        <tissue evidence="2">Whole organism of an adult</tissue>
    </source>
</reference>
<organism evidence="2 3">
    <name type="scientific">Elysia chlorotica</name>
    <name type="common">Eastern emerald elysia</name>
    <name type="synonym">Sea slug</name>
    <dbReference type="NCBI Taxonomy" id="188477"/>
    <lineage>
        <taxon>Eukaryota</taxon>
        <taxon>Metazoa</taxon>
        <taxon>Spiralia</taxon>
        <taxon>Lophotrochozoa</taxon>
        <taxon>Mollusca</taxon>
        <taxon>Gastropoda</taxon>
        <taxon>Heterobranchia</taxon>
        <taxon>Euthyneura</taxon>
        <taxon>Panpulmonata</taxon>
        <taxon>Sacoglossa</taxon>
        <taxon>Placobranchoidea</taxon>
        <taxon>Plakobranchidae</taxon>
        <taxon>Elysia</taxon>
    </lineage>
</organism>
<feature type="compositionally biased region" description="Low complexity" evidence="1">
    <location>
        <begin position="135"/>
        <end position="147"/>
    </location>
</feature>
<feature type="non-terminal residue" evidence="2">
    <location>
        <position position="661"/>
    </location>
</feature>
<feature type="compositionally biased region" description="Acidic residues" evidence="1">
    <location>
        <begin position="376"/>
        <end position="386"/>
    </location>
</feature>
<dbReference type="EMBL" id="RQTK01000785">
    <property type="protein sequence ID" value="RUS74927.1"/>
    <property type="molecule type" value="Genomic_DNA"/>
</dbReference>
<feature type="region of interest" description="Disordered" evidence="1">
    <location>
        <begin position="283"/>
        <end position="320"/>
    </location>
</feature>
<feature type="compositionally biased region" description="Low complexity" evidence="1">
    <location>
        <begin position="462"/>
        <end position="481"/>
    </location>
</feature>
<feature type="non-terminal residue" evidence="2">
    <location>
        <position position="1"/>
    </location>
</feature>
<feature type="compositionally biased region" description="Low complexity" evidence="1">
    <location>
        <begin position="517"/>
        <end position="534"/>
    </location>
</feature>